<reference evidence="2 3" key="1">
    <citation type="submission" date="2013-06" db="EMBL/GenBank/DDBJ databases">
        <title>Whole genome shotgun sequence of Bacillus selenatarsenatis SF-1.</title>
        <authorList>
            <person name="Kuroda M."/>
            <person name="Sei K."/>
            <person name="Yamashita M."/>
            <person name="Ike M."/>
        </authorList>
    </citation>
    <scope>NUCLEOTIDE SEQUENCE [LARGE SCALE GENOMIC DNA]</scope>
    <source>
        <strain evidence="2 3">SF-1</strain>
    </source>
</reference>
<keyword evidence="1" id="KW-1133">Transmembrane helix</keyword>
<evidence type="ECO:0000256" key="1">
    <source>
        <dbReference type="SAM" id="Phobius"/>
    </source>
</evidence>
<keyword evidence="1" id="KW-0812">Transmembrane</keyword>
<dbReference type="Proteomes" id="UP000031014">
    <property type="component" value="Unassembled WGS sequence"/>
</dbReference>
<dbReference type="STRING" id="1321606.SAMD00020551_0360"/>
<evidence type="ECO:0000313" key="3">
    <source>
        <dbReference type="Proteomes" id="UP000031014"/>
    </source>
</evidence>
<dbReference type="EMBL" id="BASE01000008">
    <property type="protein sequence ID" value="GAM12228.1"/>
    <property type="molecule type" value="Genomic_DNA"/>
</dbReference>
<name>A0A0A8WX77_MESS1</name>
<accession>A0A0A8WX77</accession>
<keyword evidence="3" id="KW-1185">Reference proteome</keyword>
<sequence>MGVYVQGIYFPGNVLSIVNYVSTVFAAILYIIIFVKFHKANKAEIIPVISKQNVTG</sequence>
<protein>
    <submittedName>
        <fullName evidence="2">Uncharacterized protein</fullName>
    </submittedName>
</protein>
<proteinExistence type="predicted"/>
<gene>
    <name evidence="2" type="ORF">SAMD00020551_0360</name>
</gene>
<evidence type="ECO:0000313" key="2">
    <source>
        <dbReference type="EMBL" id="GAM12228.1"/>
    </source>
</evidence>
<comment type="caution">
    <text evidence="2">The sequence shown here is derived from an EMBL/GenBank/DDBJ whole genome shotgun (WGS) entry which is preliminary data.</text>
</comment>
<organism evidence="2 3">
    <name type="scientific">Mesobacillus selenatarsenatis (strain DSM 18680 / JCM 14380 / FERM P-15431 / SF-1)</name>
    <dbReference type="NCBI Taxonomy" id="1321606"/>
    <lineage>
        <taxon>Bacteria</taxon>
        <taxon>Bacillati</taxon>
        <taxon>Bacillota</taxon>
        <taxon>Bacilli</taxon>
        <taxon>Bacillales</taxon>
        <taxon>Bacillaceae</taxon>
        <taxon>Mesobacillus</taxon>
    </lineage>
</organism>
<keyword evidence="1" id="KW-0472">Membrane</keyword>
<dbReference type="AlphaFoldDB" id="A0A0A8WX77"/>
<feature type="transmembrane region" description="Helical" evidence="1">
    <location>
        <begin position="17"/>
        <end position="35"/>
    </location>
</feature>